<feature type="non-terminal residue" evidence="1">
    <location>
        <position position="17"/>
    </location>
</feature>
<dbReference type="AlphaFoldDB" id="D2I3G3"/>
<sequence length="17" mass="1886">NEPLTPGYHGFPARDSQ</sequence>
<name>D2I3G3_AILME</name>
<gene>
    <name evidence="1" type="ORF">PANDA_020051</name>
</gene>
<accession>D2I3G3</accession>
<proteinExistence type="predicted"/>
<evidence type="ECO:0000313" key="1">
    <source>
        <dbReference type="EMBL" id="EFB23533.1"/>
    </source>
</evidence>
<protein>
    <submittedName>
        <fullName evidence="1">Uncharacterized protein</fullName>
    </submittedName>
</protein>
<dbReference type="EMBL" id="GL194304">
    <property type="protein sequence ID" value="EFB23533.1"/>
    <property type="molecule type" value="Genomic_DNA"/>
</dbReference>
<feature type="non-terminal residue" evidence="1">
    <location>
        <position position="1"/>
    </location>
</feature>
<organism evidence="1">
    <name type="scientific">Ailuropoda melanoleuca</name>
    <name type="common">Giant panda</name>
    <dbReference type="NCBI Taxonomy" id="9646"/>
    <lineage>
        <taxon>Eukaryota</taxon>
        <taxon>Metazoa</taxon>
        <taxon>Chordata</taxon>
        <taxon>Craniata</taxon>
        <taxon>Vertebrata</taxon>
        <taxon>Euteleostomi</taxon>
        <taxon>Mammalia</taxon>
        <taxon>Eutheria</taxon>
        <taxon>Laurasiatheria</taxon>
        <taxon>Carnivora</taxon>
        <taxon>Caniformia</taxon>
        <taxon>Ursidae</taxon>
        <taxon>Ailuropoda</taxon>
    </lineage>
</organism>
<dbReference type="InParanoid" id="D2I3G3"/>
<reference evidence="1" key="1">
    <citation type="journal article" date="2010" name="Nature">
        <title>The sequence and de novo assembly of the giant panda genome.</title>
        <authorList>
            <person name="Li R."/>
            <person name="Fan W."/>
            <person name="Tian G."/>
            <person name="Zhu H."/>
            <person name="He L."/>
            <person name="Cai J."/>
            <person name="Huang Q."/>
            <person name="Cai Q."/>
            <person name="Li B."/>
            <person name="Bai Y."/>
            <person name="Zhang Z."/>
            <person name="Zhang Y."/>
            <person name="Wang W."/>
            <person name="Li J."/>
            <person name="Wei F."/>
            <person name="Li H."/>
            <person name="Jian M."/>
            <person name="Li J."/>
            <person name="Zhang Z."/>
            <person name="Nielsen R."/>
            <person name="Li D."/>
            <person name="Gu W."/>
            <person name="Yang Z."/>
            <person name="Xuan Z."/>
            <person name="Ryder O.A."/>
            <person name="Leung F.C."/>
            <person name="Zhou Y."/>
            <person name="Cao J."/>
            <person name="Sun X."/>
            <person name="Fu Y."/>
            <person name="Fang X."/>
            <person name="Guo X."/>
            <person name="Wang B."/>
            <person name="Hou R."/>
            <person name="Shen F."/>
            <person name="Mu B."/>
            <person name="Ni P."/>
            <person name="Lin R."/>
            <person name="Qian W."/>
            <person name="Wang G."/>
            <person name="Yu C."/>
            <person name="Nie W."/>
            <person name="Wang J."/>
            <person name="Wu Z."/>
            <person name="Liang H."/>
            <person name="Min J."/>
            <person name="Wu Q."/>
            <person name="Cheng S."/>
            <person name="Ruan J."/>
            <person name="Wang M."/>
            <person name="Shi Z."/>
            <person name="Wen M."/>
            <person name="Liu B."/>
            <person name="Ren X."/>
            <person name="Zheng H."/>
            <person name="Dong D."/>
            <person name="Cook K."/>
            <person name="Shan G."/>
            <person name="Zhang H."/>
            <person name="Kosiol C."/>
            <person name="Xie X."/>
            <person name="Lu Z."/>
            <person name="Zheng H."/>
            <person name="Li Y."/>
            <person name="Steiner C.C."/>
            <person name="Lam T.T."/>
            <person name="Lin S."/>
            <person name="Zhang Q."/>
            <person name="Li G."/>
            <person name="Tian J."/>
            <person name="Gong T."/>
            <person name="Liu H."/>
            <person name="Zhang D."/>
            <person name="Fang L."/>
            <person name="Ye C."/>
            <person name="Zhang J."/>
            <person name="Hu W."/>
            <person name="Xu A."/>
            <person name="Ren Y."/>
            <person name="Zhang G."/>
            <person name="Bruford M.W."/>
            <person name="Li Q."/>
            <person name="Ma L."/>
            <person name="Guo Y."/>
            <person name="An N."/>
            <person name="Hu Y."/>
            <person name="Zheng Y."/>
            <person name="Shi Y."/>
            <person name="Li Z."/>
            <person name="Liu Q."/>
            <person name="Chen Y."/>
            <person name="Zhao J."/>
            <person name="Qu N."/>
            <person name="Zhao S."/>
            <person name="Tian F."/>
            <person name="Wang X."/>
            <person name="Wang H."/>
            <person name="Xu L."/>
            <person name="Liu X."/>
            <person name="Vinar T."/>
            <person name="Wang Y."/>
            <person name="Lam T.W."/>
            <person name="Yiu S.M."/>
            <person name="Liu S."/>
            <person name="Zhang H."/>
            <person name="Li D."/>
            <person name="Huang Y."/>
            <person name="Wang X."/>
            <person name="Yang G."/>
            <person name="Jiang Z."/>
            <person name="Wang J."/>
            <person name="Qin N."/>
            <person name="Li L."/>
            <person name="Li J."/>
            <person name="Bolund L."/>
            <person name="Kristiansen K."/>
            <person name="Wong G.K."/>
            <person name="Olson M."/>
            <person name="Zhang X."/>
            <person name="Li S."/>
            <person name="Yang H."/>
            <person name="Wang J."/>
            <person name="Wang J."/>
        </authorList>
    </citation>
    <scope>NUCLEOTIDE SEQUENCE [LARGE SCALE GENOMIC DNA]</scope>
</reference>